<evidence type="ECO:0000313" key="10">
    <source>
        <dbReference type="Proteomes" id="UP000054270"/>
    </source>
</evidence>
<dbReference type="OrthoDB" id="194443at2759"/>
<feature type="compositionally biased region" description="Basic and acidic residues" evidence="8">
    <location>
        <begin position="41"/>
        <end position="54"/>
    </location>
</feature>
<comment type="catalytic activity">
    <reaction evidence="3">
        <text>a 5'-end (N(2),N(7)-dimethyl 5'-triphosphoguanosine)-ribonucleoside in snoRNA + S-adenosyl-L-methionine = a 5'-end (N(2),N(2),N(7)-trimethyl 5'-triphosphoguanosine)-ribonucleoside in snoRNA + S-adenosyl-L-homocysteine + H(+)</text>
        <dbReference type="Rhea" id="RHEA:78507"/>
        <dbReference type="Rhea" id="RHEA-COMP:19088"/>
        <dbReference type="Rhea" id="RHEA-COMP:19090"/>
        <dbReference type="ChEBI" id="CHEBI:15378"/>
        <dbReference type="ChEBI" id="CHEBI:57856"/>
        <dbReference type="ChEBI" id="CHEBI:59789"/>
        <dbReference type="ChEBI" id="CHEBI:167623"/>
        <dbReference type="ChEBI" id="CHEBI:172880"/>
    </reaction>
    <physiologicalReaction direction="left-to-right" evidence="3">
        <dbReference type="Rhea" id="RHEA:78508"/>
    </physiologicalReaction>
</comment>
<feature type="compositionally biased region" description="Low complexity" evidence="8">
    <location>
        <begin position="23"/>
        <end position="37"/>
    </location>
</feature>
<evidence type="ECO:0000256" key="3">
    <source>
        <dbReference type="ARBA" id="ARBA00047418"/>
    </source>
</evidence>
<comment type="catalytic activity">
    <reaction evidence="4">
        <text>a 5'-end (N(7)-methyl 5'-triphosphoguanosine)-ribonucleoside in snoRNA + S-adenosyl-L-methionine = a 5'-end (N(2),N(7)-dimethyl 5'-triphosphoguanosine)-ribonucleoside in snoRNA + S-adenosyl-L-homocysteine + H(+)</text>
        <dbReference type="Rhea" id="RHEA:78475"/>
        <dbReference type="Rhea" id="RHEA-COMP:19086"/>
        <dbReference type="Rhea" id="RHEA-COMP:19088"/>
        <dbReference type="ChEBI" id="CHEBI:15378"/>
        <dbReference type="ChEBI" id="CHEBI:57856"/>
        <dbReference type="ChEBI" id="CHEBI:59789"/>
        <dbReference type="ChEBI" id="CHEBI:156461"/>
        <dbReference type="ChEBI" id="CHEBI:172880"/>
    </reaction>
    <physiologicalReaction direction="left-to-right" evidence="4">
        <dbReference type="Rhea" id="RHEA:78476"/>
    </physiologicalReaction>
</comment>
<dbReference type="OMA" id="RYFSLYD"/>
<dbReference type="Pfam" id="PF09445">
    <property type="entry name" value="Methyltransf_15"/>
    <property type="match status" value="2"/>
</dbReference>
<protein>
    <recommendedName>
        <fullName evidence="1">Trimethylguanosine synthase</fullName>
    </recommendedName>
    <alternativeName>
        <fullName evidence="7">Cap-specific guanine-N(2) methyltransferase</fullName>
    </alternativeName>
</protein>
<dbReference type="PANTHER" id="PTHR14741:SF32">
    <property type="entry name" value="TRIMETHYLGUANOSINE SYNTHASE"/>
    <property type="match status" value="1"/>
</dbReference>
<feature type="region of interest" description="Disordered" evidence="8">
    <location>
        <begin position="22"/>
        <end position="68"/>
    </location>
</feature>
<dbReference type="FunFam" id="3.40.50.150:FF:000432">
    <property type="entry name" value="Unplaced genomic scaffold supercont2.10, whole genome shotgun sequence"/>
    <property type="match status" value="1"/>
</dbReference>
<dbReference type="InterPro" id="IPR019012">
    <property type="entry name" value="RNA_cap_Gua-N2-MeTrfase"/>
</dbReference>
<evidence type="ECO:0000256" key="7">
    <source>
        <dbReference type="ARBA" id="ARBA00049790"/>
    </source>
</evidence>
<name>A0A0D2PVU3_HYPSF</name>
<evidence type="ECO:0000256" key="5">
    <source>
        <dbReference type="ARBA" id="ARBA00048763"/>
    </source>
</evidence>
<evidence type="ECO:0000313" key="9">
    <source>
        <dbReference type="EMBL" id="KJA23630.1"/>
    </source>
</evidence>
<organism evidence="9 10">
    <name type="scientific">Hypholoma sublateritium (strain FD-334 SS-4)</name>
    <dbReference type="NCBI Taxonomy" id="945553"/>
    <lineage>
        <taxon>Eukaryota</taxon>
        <taxon>Fungi</taxon>
        <taxon>Dikarya</taxon>
        <taxon>Basidiomycota</taxon>
        <taxon>Agaricomycotina</taxon>
        <taxon>Agaricomycetes</taxon>
        <taxon>Agaricomycetidae</taxon>
        <taxon>Agaricales</taxon>
        <taxon>Agaricineae</taxon>
        <taxon>Strophariaceae</taxon>
        <taxon>Hypholoma</taxon>
    </lineage>
</organism>
<dbReference type="GO" id="GO:0071164">
    <property type="term" value="F:RNA cap trimethylguanosine synthase activity"/>
    <property type="evidence" value="ECO:0007669"/>
    <property type="project" value="TreeGrafter"/>
</dbReference>
<dbReference type="CDD" id="cd02440">
    <property type="entry name" value="AdoMet_MTases"/>
    <property type="match status" value="1"/>
</dbReference>
<dbReference type="AlphaFoldDB" id="A0A0D2PVU3"/>
<dbReference type="EMBL" id="KN817542">
    <property type="protein sequence ID" value="KJA23630.1"/>
    <property type="molecule type" value="Genomic_DNA"/>
</dbReference>
<reference evidence="10" key="1">
    <citation type="submission" date="2014-04" db="EMBL/GenBank/DDBJ databases">
        <title>Evolutionary Origins and Diversification of the Mycorrhizal Mutualists.</title>
        <authorList>
            <consortium name="DOE Joint Genome Institute"/>
            <consortium name="Mycorrhizal Genomics Consortium"/>
            <person name="Kohler A."/>
            <person name="Kuo A."/>
            <person name="Nagy L.G."/>
            <person name="Floudas D."/>
            <person name="Copeland A."/>
            <person name="Barry K.W."/>
            <person name="Cichocki N."/>
            <person name="Veneault-Fourrey C."/>
            <person name="LaButti K."/>
            <person name="Lindquist E.A."/>
            <person name="Lipzen A."/>
            <person name="Lundell T."/>
            <person name="Morin E."/>
            <person name="Murat C."/>
            <person name="Riley R."/>
            <person name="Ohm R."/>
            <person name="Sun H."/>
            <person name="Tunlid A."/>
            <person name="Henrissat B."/>
            <person name="Grigoriev I.V."/>
            <person name="Hibbett D.S."/>
            <person name="Martin F."/>
        </authorList>
    </citation>
    <scope>NUCLEOTIDE SEQUENCE [LARGE SCALE GENOMIC DNA]</scope>
    <source>
        <strain evidence="10">FD-334 SS-4</strain>
    </source>
</reference>
<accession>A0A0D2PVU3</accession>
<evidence type="ECO:0000256" key="8">
    <source>
        <dbReference type="SAM" id="MobiDB-lite"/>
    </source>
</evidence>
<comment type="catalytic activity">
    <reaction evidence="5">
        <text>a 5'-end (N(2),N(7)-dimethyl 5'-triphosphoguanosine)-ribonucleoside in snRNA + S-adenosyl-L-methionine = a 5'-end (N(2),N(2),N(7)-trimethyl 5'-triphosphoguanosine)-ribonucleoside in snRNA + S-adenosyl-L-homocysteine + H(+)</text>
        <dbReference type="Rhea" id="RHEA:78479"/>
        <dbReference type="Rhea" id="RHEA-COMP:19087"/>
        <dbReference type="Rhea" id="RHEA-COMP:19089"/>
        <dbReference type="ChEBI" id="CHEBI:15378"/>
        <dbReference type="ChEBI" id="CHEBI:57856"/>
        <dbReference type="ChEBI" id="CHEBI:59789"/>
        <dbReference type="ChEBI" id="CHEBI:167623"/>
        <dbReference type="ChEBI" id="CHEBI:172880"/>
    </reaction>
    <physiologicalReaction direction="left-to-right" evidence="5">
        <dbReference type="Rhea" id="RHEA:78480"/>
    </physiologicalReaction>
</comment>
<keyword evidence="10" id="KW-1185">Reference proteome</keyword>
<dbReference type="PANTHER" id="PTHR14741">
    <property type="entry name" value="S-ADENOSYLMETHIONINE-DEPENDENT METHYLTRANSFERASE RELATED"/>
    <property type="match status" value="1"/>
</dbReference>
<sequence>MGKAKRKGGLSGVSRFVFESMKSDSASSDAPNASSKATPELGRHCLDHGDGDVHSKRRKGNDGLVLEEEKQSPKATWVKKYEAGGLAQHYTDISQVPEHLHKCIFTSQFLSVSRSFPCLDFSQRYRFFSLYSESPGCLLDEEGWYSVTPELLANQIAERCRCDTILDAFCGVGGNAIAFAKTCQRVIALDTSPTRLALARHNAQIYGVADRIEFILGDYLSFAKSYSSLPNSSTTQNTPATRRIDVVFLSPPWGGPSYLSGSVDDLTGQNTISLTPDTPTPDEHPSYSLSSIQPVHGAQLFNITRRITKNVAYYVPRNTRLDEIGALLTDEDVATSETSPRITEKVEVEEEWMGNKLKALTCYFGGLVSGQEGLF</sequence>
<evidence type="ECO:0000256" key="1">
    <source>
        <dbReference type="ARBA" id="ARBA00018517"/>
    </source>
</evidence>
<evidence type="ECO:0000256" key="6">
    <source>
        <dbReference type="ARBA" id="ARBA00049075"/>
    </source>
</evidence>
<dbReference type="Gene3D" id="3.40.50.150">
    <property type="entry name" value="Vaccinia Virus protein VP39"/>
    <property type="match status" value="1"/>
</dbReference>
<dbReference type="InterPro" id="IPR029063">
    <property type="entry name" value="SAM-dependent_MTases_sf"/>
</dbReference>
<dbReference type="SUPFAM" id="SSF53335">
    <property type="entry name" value="S-adenosyl-L-methionine-dependent methyltransferases"/>
    <property type="match status" value="1"/>
</dbReference>
<comment type="similarity">
    <text evidence="2">Belongs to the methyltransferase superfamily. Trimethylguanosine synthase family.</text>
</comment>
<comment type="catalytic activity">
    <reaction evidence="6">
        <text>a 5'-end (N(7)-methyl 5'-triphosphoguanosine)-ribonucleoside in snRNA + S-adenosyl-L-methionine = a 5'-end (N(2),N(7)-dimethyl 5'-triphosphoguanosine)-ribonucleoside in snRNA + S-adenosyl-L-homocysteine + H(+)</text>
        <dbReference type="Rhea" id="RHEA:78471"/>
        <dbReference type="Rhea" id="RHEA-COMP:19085"/>
        <dbReference type="Rhea" id="RHEA-COMP:19087"/>
        <dbReference type="ChEBI" id="CHEBI:15378"/>
        <dbReference type="ChEBI" id="CHEBI:57856"/>
        <dbReference type="ChEBI" id="CHEBI:59789"/>
        <dbReference type="ChEBI" id="CHEBI:156461"/>
        <dbReference type="ChEBI" id="CHEBI:172880"/>
    </reaction>
    <physiologicalReaction direction="left-to-right" evidence="6">
        <dbReference type="Rhea" id="RHEA:78472"/>
    </physiologicalReaction>
</comment>
<dbReference type="STRING" id="945553.A0A0D2PVU3"/>
<evidence type="ECO:0000256" key="2">
    <source>
        <dbReference type="ARBA" id="ARBA00025783"/>
    </source>
</evidence>
<proteinExistence type="inferred from homology"/>
<evidence type="ECO:0000256" key="4">
    <source>
        <dbReference type="ARBA" id="ARBA00048740"/>
    </source>
</evidence>
<gene>
    <name evidence="9" type="ORF">HYPSUDRAFT_39823</name>
</gene>
<dbReference type="GO" id="GO:0005634">
    <property type="term" value="C:nucleus"/>
    <property type="evidence" value="ECO:0007669"/>
    <property type="project" value="TreeGrafter"/>
</dbReference>
<dbReference type="Proteomes" id="UP000054270">
    <property type="component" value="Unassembled WGS sequence"/>
</dbReference>